<feature type="region of interest" description="Disordered" evidence="1">
    <location>
        <begin position="79"/>
        <end position="109"/>
    </location>
</feature>
<proteinExistence type="predicted"/>
<keyword evidence="3" id="KW-1185">Reference proteome</keyword>
<evidence type="ECO:0000313" key="3">
    <source>
        <dbReference type="Proteomes" id="UP001516023"/>
    </source>
</evidence>
<reference evidence="2 3" key="1">
    <citation type="journal article" date="2020" name="G3 (Bethesda)">
        <title>Improved Reference Genome for Cyclotella cryptica CCMP332, a Model for Cell Wall Morphogenesis, Salinity Adaptation, and Lipid Production in Diatoms (Bacillariophyta).</title>
        <authorList>
            <person name="Roberts W.R."/>
            <person name="Downey K.M."/>
            <person name="Ruck E.C."/>
            <person name="Traller J.C."/>
            <person name="Alverson A.J."/>
        </authorList>
    </citation>
    <scope>NUCLEOTIDE SEQUENCE [LARGE SCALE GENOMIC DNA]</scope>
    <source>
        <strain evidence="2 3">CCMP332</strain>
    </source>
</reference>
<comment type="caution">
    <text evidence="2">The sequence shown here is derived from an EMBL/GenBank/DDBJ whole genome shotgun (WGS) entry which is preliminary data.</text>
</comment>
<dbReference type="AlphaFoldDB" id="A0ABD3QRM5"/>
<name>A0ABD3QRM5_9STRA</name>
<gene>
    <name evidence="2" type="ORF">HJC23_007642</name>
</gene>
<evidence type="ECO:0000313" key="2">
    <source>
        <dbReference type="EMBL" id="KAL3802865.1"/>
    </source>
</evidence>
<sequence>MGFELNNTSVRSSFQCRSHVQIIGCVLELYWSKAKGMTMRRVDFCALYTRLDSFLENDSEDLGRKKKWKKDFSRMLRTFGNGSKKKEKKEKKEEEKKEKTAQFPTQLRF</sequence>
<dbReference type="Proteomes" id="UP001516023">
    <property type="component" value="Unassembled WGS sequence"/>
</dbReference>
<dbReference type="EMBL" id="JABMIG020000017">
    <property type="protein sequence ID" value="KAL3802865.1"/>
    <property type="molecule type" value="Genomic_DNA"/>
</dbReference>
<protein>
    <submittedName>
        <fullName evidence="2">Uncharacterized protein</fullName>
    </submittedName>
</protein>
<organism evidence="2 3">
    <name type="scientific">Cyclotella cryptica</name>
    <dbReference type="NCBI Taxonomy" id="29204"/>
    <lineage>
        <taxon>Eukaryota</taxon>
        <taxon>Sar</taxon>
        <taxon>Stramenopiles</taxon>
        <taxon>Ochrophyta</taxon>
        <taxon>Bacillariophyta</taxon>
        <taxon>Coscinodiscophyceae</taxon>
        <taxon>Thalassiosirophycidae</taxon>
        <taxon>Stephanodiscales</taxon>
        <taxon>Stephanodiscaceae</taxon>
        <taxon>Cyclotella</taxon>
    </lineage>
</organism>
<accession>A0ABD3QRM5</accession>
<evidence type="ECO:0000256" key="1">
    <source>
        <dbReference type="SAM" id="MobiDB-lite"/>
    </source>
</evidence>
<feature type="compositionally biased region" description="Basic and acidic residues" evidence="1">
    <location>
        <begin position="90"/>
        <end position="100"/>
    </location>
</feature>